<evidence type="ECO:0000313" key="8">
    <source>
        <dbReference type="Proteomes" id="UP000634136"/>
    </source>
</evidence>
<dbReference type="OrthoDB" id="1609391at2759"/>
<keyword evidence="3" id="KW-0804">Transcription</keyword>
<evidence type="ECO:0000256" key="5">
    <source>
        <dbReference type="SAM" id="MobiDB-lite"/>
    </source>
</evidence>
<dbReference type="FunFam" id="4.10.280.10:FF:000002">
    <property type="entry name" value="Basic helix-loop-helix transcription factor"/>
    <property type="match status" value="1"/>
</dbReference>
<accession>A0A834WBQ5</accession>
<sequence>MGGHENAMGFQHRNESILNCPSSGLTTNVSDLCNPFLGLSAWDPFTHTQSFGGSSMVSHTELPNSSYPIVLENQGLSSTSHLVQYMSDSNYVDIVPKVPSYASGSFSEMANSNTGYVSNKDSGIERTAINDDAQSQGDNSTPEDGVTASVPNGSRRKRELHYNSTFNPNMSAEVGAPKDSSDKSSDGVKEQDEKKPKLDQNTKADLRGKQAKDSSHSGGETPKENFIHVRARRGQATNSHSLAERVRREKISERMRLLQELVPGCNKITGKAVMLDEIINYVQSLQQQVEFLSMKLATVNPELNFDVDRILSKDILQSHVGNGAIGGYSVGIINSTHLFPSGSYHGSIPNTSPHIPPLPQIVMDHELQSLYGMGYDSSTALQNMGPNAIVCLELYISQLVHQSSLDQLTRRISLGIARSRSGFPEQTGDSLLMLLEARRPKQAPSSIFCYVSSSLMPSAPLAALPPSFPRDQAPKLLFDAWDFSEPMQQDHPLRNGQISSSQPTHTHYQAGISQRSWH</sequence>
<dbReference type="SMART" id="SM00353">
    <property type="entry name" value="HLH"/>
    <property type="match status" value="1"/>
</dbReference>
<evidence type="ECO:0000313" key="7">
    <source>
        <dbReference type="EMBL" id="KAF7817415.1"/>
    </source>
</evidence>
<dbReference type="Proteomes" id="UP000634136">
    <property type="component" value="Unassembled WGS sequence"/>
</dbReference>
<dbReference type="Pfam" id="PF00010">
    <property type="entry name" value="HLH"/>
    <property type="match status" value="1"/>
</dbReference>
<evidence type="ECO:0000256" key="1">
    <source>
        <dbReference type="ARBA" id="ARBA00004123"/>
    </source>
</evidence>
<feature type="region of interest" description="Disordered" evidence="5">
    <location>
        <begin position="489"/>
        <end position="518"/>
    </location>
</feature>
<dbReference type="CDD" id="cd18919">
    <property type="entry name" value="bHLH_AtBPE_like"/>
    <property type="match status" value="1"/>
</dbReference>
<organism evidence="7 8">
    <name type="scientific">Senna tora</name>
    <dbReference type="NCBI Taxonomy" id="362788"/>
    <lineage>
        <taxon>Eukaryota</taxon>
        <taxon>Viridiplantae</taxon>
        <taxon>Streptophyta</taxon>
        <taxon>Embryophyta</taxon>
        <taxon>Tracheophyta</taxon>
        <taxon>Spermatophyta</taxon>
        <taxon>Magnoliopsida</taxon>
        <taxon>eudicotyledons</taxon>
        <taxon>Gunneridae</taxon>
        <taxon>Pentapetalae</taxon>
        <taxon>rosids</taxon>
        <taxon>fabids</taxon>
        <taxon>Fabales</taxon>
        <taxon>Fabaceae</taxon>
        <taxon>Caesalpinioideae</taxon>
        <taxon>Cassia clade</taxon>
        <taxon>Senna</taxon>
    </lineage>
</organism>
<evidence type="ECO:0000256" key="2">
    <source>
        <dbReference type="ARBA" id="ARBA00023015"/>
    </source>
</evidence>
<protein>
    <submittedName>
        <fullName evidence="7">Transcription factor bHLH74</fullName>
    </submittedName>
</protein>
<dbReference type="Gene3D" id="4.10.280.10">
    <property type="entry name" value="Helix-loop-helix DNA-binding domain"/>
    <property type="match status" value="1"/>
</dbReference>
<dbReference type="GO" id="GO:0046983">
    <property type="term" value="F:protein dimerization activity"/>
    <property type="evidence" value="ECO:0007669"/>
    <property type="project" value="InterPro"/>
</dbReference>
<feature type="compositionally biased region" description="Polar residues" evidence="5">
    <location>
        <begin position="132"/>
        <end position="142"/>
    </location>
</feature>
<feature type="compositionally biased region" description="Basic and acidic residues" evidence="5">
    <location>
        <begin position="179"/>
        <end position="227"/>
    </location>
</feature>
<dbReference type="EMBL" id="JAAIUW010000009">
    <property type="protein sequence ID" value="KAF7817415.1"/>
    <property type="molecule type" value="Genomic_DNA"/>
</dbReference>
<feature type="region of interest" description="Disordered" evidence="5">
    <location>
        <begin position="131"/>
        <end position="245"/>
    </location>
</feature>
<name>A0A834WBQ5_9FABA</name>
<feature type="compositionally biased region" description="Polar residues" evidence="5">
    <location>
        <begin position="496"/>
        <end position="518"/>
    </location>
</feature>
<comment type="caution">
    <text evidence="7">The sequence shown here is derived from an EMBL/GenBank/DDBJ whole genome shotgun (WGS) entry which is preliminary data.</text>
</comment>
<comment type="subcellular location">
    <subcellularLocation>
        <location evidence="1">Nucleus</location>
    </subcellularLocation>
</comment>
<dbReference type="InterPro" id="IPR024097">
    <property type="entry name" value="bHLH_ZIP_TF"/>
</dbReference>
<gene>
    <name evidence="7" type="ORF">G2W53_031384</name>
</gene>
<dbReference type="PANTHER" id="PTHR12565">
    <property type="entry name" value="STEROL REGULATORY ELEMENT-BINDING PROTEIN"/>
    <property type="match status" value="1"/>
</dbReference>
<keyword evidence="4" id="KW-0539">Nucleus</keyword>
<dbReference type="PROSITE" id="PS50888">
    <property type="entry name" value="BHLH"/>
    <property type="match status" value="1"/>
</dbReference>
<dbReference type="SUPFAM" id="SSF47459">
    <property type="entry name" value="HLH, helix-loop-helix DNA-binding domain"/>
    <property type="match status" value="1"/>
</dbReference>
<reference evidence="7" key="1">
    <citation type="submission" date="2020-09" db="EMBL/GenBank/DDBJ databases">
        <title>Genome-Enabled Discovery of Anthraquinone Biosynthesis in Senna tora.</title>
        <authorList>
            <person name="Kang S.-H."/>
            <person name="Pandey R.P."/>
            <person name="Lee C.-M."/>
            <person name="Sim J.-S."/>
            <person name="Jeong J.-T."/>
            <person name="Choi B.-S."/>
            <person name="Jung M."/>
            <person name="Ginzburg D."/>
            <person name="Zhao K."/>
            <person name="Won S.Y."/>
            <person name="Oh T.-J."/>
            <person name="Yu Y."/>
            <person name="Kim N.-H."/>
            <person name="Lee O.R."/>
            <person name="Lee T.-H."/>
            <person name="Bashyal P."/>
            <person name="Kim T.-S."/>
            <person name="Lee W.-H."/>
            <person name="Kawkins C."/>
            <person name="Kim C.-K."/>
            <person name="Kim J.S."/>
            <person name="Ahn B.O."/>
            <person name="Rhee S.Y."/>
            <person name="Sohng J.K."/>
        </authorList>
    </citation>
    <scope>NUCLEOTIDE SEQUENCE</scope>
    <source>
        <tissue evidence="7">Leaf</tissue>
    </source>
</reference>
<evidence type="ECO:0000256" key="4">
    <source>
        <dbReference type="ARBA" id="ARBA00023242"/>
    </source>
</evidence>
<dbReference type="GO" id="GO:0003700">
    <property type="term" value="F:DNA-binding transcription factor activity"/>
    <property type="evidence" value="ECO:0007669"/>
    <property type="project" value="TreeGrafter"/>
</dbReference>
<keyword evidence="8" id="KW-1185">Reference proteome</keyword>
<dbReference type="PANTHER" id="PTHR12565:SF312">
    <property type="entry name" value="TRANSCRIPTION FACTOR BHLH74"/>
    <property type="match status" value="1"/>
</dbReference>
<evidence type="ECO:0000259" key="6">
    <source>
        <dbReference type="PROSITE" id="PS50888"/>
    </source>
</evidence>
<keyword evidence="2" id="KW-0805">Transcription regulation</keyword>
<feature type="domain" description="BHLH" evidence="6">
    <location>
        <begin position="235"/>
        <end position="285"/>
    </location>
</feature>
<dbReference type="AlphaFoldDB" id="A0A834WBQ5"/>
<proteinExistence type="predicted"/>
<dbReference type="InterPro" id="IPR036638">
    <property type="entry name" value="HLH_DNA-bd_sf"/>
</dbReference>
<evidence type="ECO:0000256" key="3">
    <source>
        <dbReference type="ARBA" id="ARBA00023163"/>
    </source>
</evidence>
<dbReference type="GO" id="GO:0005634">
    <property type="term" value="C:nucleus"/>
    <property type="evidence" value="ECO:0007669"/>
    <property type="project" value="UniProtKB-SubCell"/>
</dbReference>
<dbReference type="InterPro" id="IPR011598">
    <property type="entry name" value="bHLH_dom"/>
</dbReference>